<dbReference type="GeneID" id="6753293"/>
<dbReference type="RefSeq" id="XP_002112080.1">
    <property type="nucleotide sequence ID" value="XM_002112044.1"/>
</dbReference>
<keyword evidence="12" id="KW-1185">Reference proteome</keyword>
<dbReference type="SMART" id="SM00005">
    <property type="entry name" value="DEATH"/>
    <property type="match status" value="1"/>
</dbReference>
<evidence type="ECO:0000256" key="3">
    <source>
        <dbReference type="ARBA" id="ARBA00022490"/>
    </source>
</evidence>
<evidence type="ECO:0000256" key="7">
    <source>
        <dbReference type="ARBA" id="ARBA00023136"/>
    </source>
</evidence>
<keyword evidence="7" id="KW-0472">Membrane</keyword>
<dbReference type="InterPro" id="IPR051165">
    <property type="entry name" value="Multifunctional_ANK_Repeat"/>
</dbReference>
<reference evidence="11 12" key="1">
    <citation type="journal article" date="2008" name="Nature">
        <title>The Trichoplax genome and the nature of placozoans.</title>
        <authorList>
            <person name="Srivastava M."/>
            <person name="Begovic E."/>
            <person name="Chapman J."/>
            <person name="Putnam N.H."/>
            <person name="Hellsten U."/>
            <person name="Kawashima T."/>
            <person name="Kuo A."/>
            <person name="Mitros T."/>
            <person name="Salamov A."/>
            <person name="Carpenter M.L."/>
            <person name="Signorovitch A.Y."/>
            <person name="Moreno M.A."/>
            <person name="Kamm K."/>
            <person name="Grimwood J."/>
            <person name="Schmutz J."/>
            <person name="Shapiro H."/>
            <person name="Grigoriev I.V."/>
            <person name="Buss L.W."/>
            <person name="Schierwater B."/>
            <person name="Dellaporta S.L."/>
            <person name="Rokhsar D.S."/>
        </authorList>
    </citation>
    <scope>NUCLEOTIDE SEQUENCE [LARGE SCALE GENOMIC DNA]</scope>
    <source>
        <strain evidence="11 12">Grell-BS-1999</strain>
    </source>
</reference>
<evidence type="ECO:0000256" key="6">
    <source>
        <dbReference type="ARBA" id="ARBA00023043"/>
    </source>
</evidence>
<evidence type="ECO:0000256" key="8">
    <source>
        <dbReference type="SAM" id="MobiDB-lite"/>
    </source>
</evidence>
<dbReference type="SUPFAM" id="SSF47986">
    <property type="entry name" value="DEATH domain"/>
    <property type="match status" value="1"/>
</dbReference>
<comment type="subcellular location">
    <subcellularLocation>
        <location evidence="2">Cytoplasm</location>
    </subcellularLocation>
    <subcellularLocation>
        <location evidence="1">Membrane</location>
    </subcellularLocation>
</comment>
<evidence type="ECO:0000256" key="2">
    <source>
        <dbReference type="ARBA" id="ARBA00004496"/>
    </source>
</evidence>
<dbReference type="Proteomes" id="UP000009022">
    <property type="component" value="Unassembled WGS sequence"/>
</dbReference>
<gene>
    <name evidence="11" type="ORF">TRIADDRAFT_24276</name>
</gene>
<proteinExistence type="predicted"/>
<dbReference type="InParanoid" id="B3RVS2"/>
<evidence type="ECO:0000256" key="4">
    <source>
        <dbReference type="ARBA" id="ARBA00022553"/>
    </source>
</evidence>
<dbReference type="HOGENOM" id="CLU_378276_0_0_1"/>
<evidence type="ECO:0000313" key="12">
    <source>
        <dbReference type="Proteomes" id="UP000009022"/>
    </source>
</evidence>
<keyword evidence="4" id="KW-0597">Phosphoprotein</keyword>
<dbReference type="GO" id="GO:0005737">
    <property type="term" value="C:cytoplasm"/>
    <property type="evidence" value="ECO:0007669"/>
    <property type="project" value="UniProtKB-SubCell"/>
</dbReference>
<dbReference type="EMBL" id="DS985244">
    <property type="protein sequence ID" value="EDV26047.1"/>
    <property type="molecule type" value="Genomic_DNA"/>
</dbReference>
<dbReference type="PhylomeDB" id="B3RVS2"/>
<dbReference type="Gene3D" id="1.10.533.10">
    <property type="entry name" value="Death Domain, Fas"/>
    <property type="match status" value="1"/>
</dbReference>
<feature type="compositionally biased region" description="Polar residues" evidence="8">
    <location>
        <begin position="12"/>
        <end position="23"/>
    </location>
</feature>
<keyword evidence="3" id="KW-0963">Cytoplasm</keyword>
<feature type="compositionally biased region" description="Basic and acidic residues" evidence="8">
    <location>
        <begin position="1"/>
        <end position="11"/>
    </location>
</feature>
<dbReference type="Pfam" id="PF00791">
    <property type="entry name" value="ZU5"/>
    <property type="match status" value="1"/>
</dbReference>
<dbReference type="Pfam" id="PF00531">
    <property type="entry name" value="Death"/>
    <property type="match status" value="1"/>
</dbReference>
<dbReference type="Gene3D" id="2.60.220.30">
    <property type="match status" value="2"/>
</dbReference>
<dbReference type="InterPro" id="IPR000906">
    <property type="entry name" value="ZU5_dom"/>
</dbReference>
<dbReference type="Gene3D" id="2.60.40.2660">
    <property type="match status" value="1"/>
</dbReference>
<dbReference type="FunFam" id="2.60.220.30:FF:000022">
    <property type="entry name" value="Ankyrin-3"/>
    <property type="match status" value="1"/>
</dbReference>
<keyword evidence="6" id="KW-0040">ANK repeat</keyword>
<dbReference type="PROSITE" id="PS50017">
    <property type="entry name" value="DEATH_DOMAIN"/>
    <property type="match status" value="1"/>
</dbReference>
<evidence type="ECO:0008006" key="13">
    <source>
        <dbReference type="Google" id="ProtNLM"/>
    </source>
</evidence>
<evidence type="ECO:0000259" key="10">
    <source>
        <dbReference type="PROSITE" id="PS51145"/>
    </source>
</evidence>
<evidence type="ECO:0000259" key="9">
    <source>
        <dbReference type="PROSITE" id="PS50017"/>
    </source>
</evidence>
<dbReference type="GO" id="GO:0007165">
    <property type="term" value="P:signal transduction"/>
    <property type="evidence" value="ECO:0007669"/>
    <property type="project" value="InterPro"/>
</dbReference>
<evidence type="ECO:0000256" key="1">
    <source>
        <dbReference type="ARBA" id="ARBA00004370"/>
    </source>
</evidence>
<dbReference type="InterPro" id="IPR040745">
    <property type="entry name" value="Ankyrin_UPA"/>
</dbReference>
<name>B3RVS2_TRIAD</name>
<dbReference type="PANTHER" id="PTHR24123:SF105">
    <property type="entry name" value="CARD- AND ANK-DOMAIN CONTAINING INFLAMMASOME ADAPTER PROTEIN"/>
    <property type="match status" value="1"/>
</dbReference>
<sequence>MLAAEKAKAEASQKTASHKSVSNLPPPEGIDVEFDEVSNPHQGTVVGPEGGTLISSRFGIRIIIPPNSVQSPVKIECRLLEKKGNSGRTIQPNLKDAEALANRVLEISPAGTYFSKPVSIEIPYYIAIEGYSREICVMSSERGDGWSDCKSCRVLPIDENSDDDEYYVAISTQSLPSYFAVISRICREDADISNDGGAIFSSFVPFVRVDVPPGCFHKESDSYIQVLPVYPDDLSVTSVSGATPVVTLEPRIRLKQAVTITLPDLVLHPKADPNSPIRLLRSITPYDKQPQWEDITDSTEIIDEGNGILSFSTNQFARYWIIQVRQALTAKDKGSTLYRKITAVPYLANVAIFANSYQPGEASMRIACMTNDGLYDSLDFHEGMVQIASKENVPIIDGSRVSIQCSGNLLPIKAKSASWQMDFKPYRENVLDGSVRVTTPSDPPKGLMSFVRDAKVDGRTVSQMLCTLGVVLPQGEGPEGNVTISHEYRVFAETMDVAIKEITEHGIGNSESNDDQSNIASVAAVIGNDWPQLARELQLKESDIKAIDAECSPNSTAAAQNILHTWAVRSGRDATGVKLESALVGIGREDVIEHFESEVASGVTYEKTQLPGGQIVIKKKISRRLPLEEIEKLKRSKDTVVTAEGHIVQTKQTVITGSSSDRDQMLAKLRQQMDLDEQELRNSAAGEILSEEIEFQHEDVDIDLVDEIRTDVERRKYDGYARQQSAKSGYGGN</sequence>
<feature type="domain" description="ZU5" evidence="10">
    <location>
        <begin position="40"/>
        <end position="172"/>
    </location>
</feature>
<dbReference type="OMA" id="EYRPFSP"/>
<dbReference type="InterPro" id="IPR000488">
    <property type="entry name" value="Death_dom"/>
</dbReference>
<dbReference type="PANTHER" id="PTHR24123">
    <property type="entry name" value="ANKYRIN REPEAT-CONTAINING"/>
    <property type="match status" value="1"/>
</dbReference>
<dbReference type="AlphaFoldDB" id="B3RVS2"/>
<dbReference type="CDD" id="cd08317">
    <property type="entry name" value="Death_ank"/>
    <property type="match status" value="1"/>
</dbReference>
<evidence type="ECO:0000256" key="5">
    <source>
        <dbReference type="ARBA" id="ARBA00022737"/>
    </source>
</evidence>
<dbReference type="SMART" id="SM00218">
    <property type="entry name" value="ZU5"/>
    <property type="match status" value="1"/>
</dbReference>
<dbReference type="Pfam" id="PF17809">
    <property type="entry name" value="UPA_2"/>
    <property type="match status" value="1"/>
</dbReference>
<evidence type="ECO:0000313" key="11">
    <source>
        <dbReference type="EMBL" id="EDV26047.1"/>
    </source>
</evidence>
<feature type="domain" description="Death" evidence="9">
    <location>
        <begin position="515"/>
        <end position="599"/>
    </location>
</feature>
<dbReference type="InterPro" id="IPR011029">
    <property type="entry name" value="DEATH-like_dom_sf"/>
</dbReference>
<protein>
    <recommendedName>
        <fullName evidence="13">Death domain-containing protein</fullName>
    </recommendedName>
</protein>
<dbReference type="OrthoDB" id="20872at2759"/>
<dbReference type="GO" id="GO:0016020">
    <property type="term" value="C:membrane"/>
    <property type="evidence" value="ECO:0007669"/>
    <property type="project" value="UniProtKB-SubCell"/>
</dbReference>
<keyword evidence="5" id="KW-0677">Repeat</keyword>
<dbReference type="STRING" id="10228.B3RVS2"/>
<dbReference type="eggNOG" id="KOG4177">
    <property type="taxonomic scope" value="Eukaryota"/>
</dbReference>
<dbReference type="CTD" id="6753293"/>
<feature type="region of interest" description="Disordered" evidence="8">
    <location>
        <begin position="1"/>
        <end position="28"/>
    </location>
</feature>
<dbReference type="KEGG" id="tad:TRIADDRAFT_24276"/>
<dbReference type="PROSITE" id="PS51145">
    <property type="entry name" value="ZU5"/>
    <property type="match status" value="1"/>
</dbReference>
<organism evidence="11 12">
    <name type="scientific">Trichoplax adhaerens</name>
    <name type="common">Trichoplax reptans</name>
    <dbReference type="NCBI Taxonomy" id="10228"/>
    <lineage>
        <taxon>Eukaryota</taxon>
        <taxon>Metazoa</taxon>
        <taxon>Placozoa</taxon>
        <taxon>Uniplacotomia</taxon>
        <taxon>Trichoplacea</taxon>
        <taxon>Trichoplacidae</taxon>
        <taxon>Trichoplax</taxon>
    </lineage>
</organism>
<accession>B3RVS2</accession>